<feature type="compositionally biased region" description="Polar residues" evidence="5">
    <location>
        <begin position="424"/>
        <end position="435"/>
    </location>
</feature>
<keyword evidence="2 4" id="KW-0472">Membrane</keyword>
<sequence length="446" mass="49458">MKNQAIGLVGFMLIATSALAQVRVENPQRTVERNVEWRTNQKIDQGINRGLDKIEEGVGNIFKKKPKKDPAQTTKESGSDTSTPDNTASNDDTAEKKKTGTTTDGTTGTPKSLKTYSKFDFIPGEKVIAIEDFSQDAVGDFPAKWNTNASGEIVTIDGRPGKWLQFANNGIFYPEFVKQLPENFTLEFDMITSDNFSEMQSGLKVFFPIITERTLKFDQHFASHPLAAIDIHPTNGNSTTDVWVIDKSNERILENSLALPWQTGLINHISIWKQKTRLRVYVNESKVWDIPKAFLPDLTYSLLFATHIFDGTAYAGNLRVAVGTPDTRSKLITDGKFSTNGILFDVNSDKIKPESYGVLKDISNVLKDNPTVNVKIVGHTDSDGDEVSNLSLSKRRAASVKIALNKEFGIAESRMDTTGKGESEPTSPNTTQEGKANNRRVEFIKL</sequence>
<feature type="signal peptide" evidence="6">
    <location>
        <begin position="1"/>
        <end position="20"/>
    </location>
</feature>
<keyword evidence="3" id="KW-0998">Cell outer membrane</keyword>
<evidence type="ECO:0000256" key="2">
    <source>
        <dbReference type="ARBA" id="ARBA00023136"/>
    </source>
</evidence>
<dbReference type="PANTHER" id="PTHR30329:SF21">
    <property type="entry name" value="LIPOPROTEIN YIAD-RELATED"/>
    <property type="match status" value="1"/>
</dbReference>
<feature type="chain" id="PRO_5027048090" evidence="6">
    <location>
        <begin position="21"/>
        <end position="446"/>
    </location>
</feature>
<dbReference type="PRINTS" id="PR01021">
    <property type="entry name" value="OMPADOMAIN"/>
</dbReference>
<feature type="region of interest" description="Disordered" evidence="5">
    <location>
        <begin position="413"/>
        <end position="440"/>
    </location>
</feature>
<evidence type="ECO:0000313" key="9">
    <source>
        <dbReference type="Proteomes" id="UP000474175"/>
    </source>
</evidence>
<organism evidence="8 9">
    <name type="scientific">Spirosoma terrae</name>
    <dbReference type="NCBI Taxonomy" id="1968276"/>
    <lineage>
        <taxon>Bacteria</taxon>
        <taxon>Pseudomonadati</taxon>
        <taxon>Bacteroidota</taxon>
        <taxon>Cytophagia</taxon>
        <taxon>Cytophagales</taxon>
        <taxon>Cytophagaceae</taxon>
        <taxon>Spirosoma</taxon>
    </lineage>
</organism>
<dbReference type="EMBL" id="JAAFZH010000003">
    <property type="protein sequence ID" value="NDU94971.1"/>
    <property type="molecule type" value="Genomic_DNA"/>
</dbReference>
<evidence type="ECO:0000256" key="6">
    <source>
        <dbReference type="SAM" id="SignalP"/>
    </source>
</evidence>
<dbReference type="PANTHER" id="PTHR30329">
    <property type="entry name" value="STATOR ELEMENT OF FLAGELLAR MOTOR COMPLEX"/>
    <property type="match status" value="1"/>
</dbReference>
<feature type="domain" description="OmpA-like" evidence="7">
    <location>
        <begin position="328"/>
        <end position="446"/>
    </location>
</feature>
<dbReference type="InterPro" id="IPR006664">
    <property type="entry name" value="OMP_bac"/>
</dbReference>
<dbReference type="InterPro" id="IPR036737">
    <property type="entry name" value="OmpA-like_sf"/>
</dbReference>
<feature type="region of interest" description="Disordered" evidence="5">
    <location>
        <begin position="59"/>
        <end position="110"/>
    </location>
</feature>
<dbReference type="Pfam" id="PF00691">
    <property type="entry name" value="OmpA"/>
    <property type="match status" value="1"/>
</dbReference>
<evidence type="ECO:0000313" key="8">
    <source>
        <dbReference type="EMBL" id="NDU94971.1"/>
    </source>
</evidence>
<dbReference type="RefSeq" id="WP_163946038.1">
    <property type="nucleotide sequence ID" value="NZ_JAAFZH010000003.1"/>
</dbReference>
<evidence type="ECO:0000259" key="7">
    <source>
        <dbReference type="PROSITE" id="PS51123"/>
    </source>
</evidence>
<dbReference type="GO" id="GO:0009279">
    <property type="term" value="C:cell outer membrane"/>
    <property type="evidence" value="ECO:0007669"/>
    <property type="project" value="UniProtKB-SubCell"/>
</dbReference>
<dbReference type="CDD" id="cd07185">
    <property type="entry name" value="OmpA_C-like"/>
    <property type="match status" value="1"/>
</dbReference>
<feature type="compositionally biased region" description="Basic and acidic residues" evidence="5">
    <location>
        <begin position="413"/>
        <end position="423"/>
    </location>
</feature>
<dbReference type="Proteomes" id="UP000474175">
    <property type="component" value="Unassembled WGS sequence"/>
</dbReference>
<keyword evidence="9" id="KW-1185">Reference proteome</keyword>
<name>A0A6L9L747_9BACT</name>
<evidence type="ECO:0000256" key="3">
    <source>
        <dbReference type="ARBA" id="ARBA00023237"/>
    </source>
</evidence>
<proteinExistence type="predicted"/>
<evidence type="ECO:0000256" key="4">
    <source>
        <dbReference type="PROSITE-ProRule" id="PRU00473"/>
    </source>
</evidence>
<protein>
    <submittedName>
        <fullName evidence="8">OmpA family protein</fullName>
    </submittedName>
</protein>
<reference evidence="8 9" key="1">
    <citation type="submission" date="2020-02" db="EMBL/GenBank/DDBJ databases">
        <title>Draft genome sequence of two Spirosoma agri KCTC 52727 and Spirosoma terrae KCTC 52035.</title>
        <authorList>
            <person name="Rojas J."/>
            <person name="Ambika Manirajan B."/>
            <person name="Suarez C."/>
            <person name="Ratering S."/>
            <person name="Schnell S."/>
        </authorList>
    </citation>
    <scope>NUCLEOTIDE SEQUENCE [LARGE SCALE GENOMIC DNA]</scope>
    <source>
        <strain evidence="8 9">KCTC 52035</strain>
    </source>
</reference>
<dbReference type="InterPro" id="IPR050330">
    <property type="entry name" value="Bact_OuterMem_StrucFunc"/>
</dbReference>
<dbReference type="SUPFAM" id="SSF103088">
    <property type="entry name" value="OmpA-like"/>
    <property type="match status" value="1"/>
</dbReference>
<feature type="compositionally biased region" description="Low complexity" evidence="5">
    <location>
        <begin position="100"/>
        <end position="109"/>
    </location>
</feature>
<keyword evidence="6" id="KW-0732">Signal</keyword>
<evidence type="ECO:0000256" key="5">
    <source>
        <dbReference type="SAM" id="MobiDB-lite"/>
    </source>
</evidence>
<dbReference type="PROSITE" id="PS51123">
    <property type="entry name" value="OMPA_2"/>
    <property type="match status" value="1"/>
</dbReference>
<dbReference type="InterPro" id="IPR006665">
    <property type="entry name" value="OmpA-like"/>
</dbReference>
<dbReference type="Gene3D" id="3.30.1330.60">
    <property type="entry name" value="OmpA-like domain"/>
    <property type="match status" value="1"/>
</dbReference>
<comment type="caution">
    <text evidence="8">The sequence shown here is derived from an EMBL/GenBank/DDBJ whole genome shotgun (WGS) entry which is preliminary data.</text>
</comment>
<accession>A0A6L9L747</accession>
<dbReference type="AlphaFoldDB" id="A0A6L9L747"/>
<gene>
    <name evidence="8" type="ORF">GK108_08810</name>
</gene>
<evidence type="ECO:0000256" key="1">
    <source>
        <dbReference type="ARBA" id="ARBA00004442"/>
    </source>
</evidence>
<comment type="subcellular location">
    <subcellularLocation>
        <location evidence="1">Cell outer membrane</location>
    </subcellularLocation>
</comment>
<feature type="compositionally biased region" description="Polar residues" evidence="5">
    <location>
        <begin position="71"/>
        <end position="90"/>
    </location>
</feature>